<proteinExistence type="predicted"/>
<keyword evidence="3" id="KW-1185">Reference proteome</keyword>
<evidence type="ECO:0000256" key="1">
    <source>
        <dbReference type="SAM" id="Phobius"/>
    </source>
</evidence>
<keyword evidence="1" id="KW-0472">Membrane</keyword>
<evidence type="ECO:0000313" key="3">
    <source>
        <dbReference type="Proteomes" id="UP001419268"/>
    </source>
</evidence>
<keyword evidence="1" id="KW-0812">Transmembrane</keyword>
<dbReference type="EMBL" id="JBBNAG010000005">
    <property type="protein sequence ID" value="KAK9132936.1"/>
    <property type="molecule type" value="Genomic_DNA"/>
</dbReference>
<accession>A0AAP0JEZ0</accession>
<evidence type="ECO:0000313" key="2">
    <source>
        <dbReference type="EMBL" id="KAK9132936.1"/>
    </source>
</evidence>
<protein>
    <submittedName>
        <fullName evidence="2">Uncharacterized protein</fullName>
    </submittedName>
</protein>
<gene>
    <name evidence="2" type="ORF">Scep_012464</name>
</gene>
<name>A0AAP0JEZ0_9MAGN</name>
<reference evidence="2 3" key="1">
    <citation type="submission" date="2024-01" db="EMBL/GenBank/DDBJ databases">
        <title>Genome assemblies of Stephania.</title>
        <authorList>
            <person name="Yang L."/>
        </authorList>
    </citation>
    <scope>NUCLEOTIDE SEQUENCE [LARGE SCALE GENOMIC DNA]</scope>
    <source>
        <strain evidence="2">JXDWG</strain>
        <tissue evidence="2">Leaf</tissue>
    </source>
</reference>
<dbReference type="Proteomes" id="UP001419268">
    <property type="component" value="Unassembled WGS sequence"/>
</dbReference>
<keyword evidence="1" id="KW-1133">Transmembrane helix</keyword>
<comment type="caution">
    <text evidence="2">The sequence shown here is derived from an EMBL/GenBank/DDBJ whole genome shotgun (WGS) entry which is preliminary data.</text>
</comment>
<feature type="transmembrane region" description="Helical" evidence="1">
    <location>
        <begin position="39"/>
        <end position="62"/>
    </location>
</feature>
<dbReference type="AlphaFoldDB" id="A0AAP0JEZ0"/>
<sequence length="63" mass="6835">MASSCFGSSGVTPHTMTMMNTPATRLLPMSLVRSSKLNLGLVAGNWIYMMKMFFTGSCILLIS</sequence>
<organism evidence="2 3">
    <name type="scientific">Stephania cephalantha</name>
    <dbReference type="NCBI Taxonomy" id="152367"/>
    <lineage>
        <taxon>Eukaryota</taxon>
        <taxon>Viridiplantae</taxon>
        <taxon>Streptophyta</taxon>
        <taxon>Embryophyta</taxon>
        <taxon>Tracheophyta</taxon>
        <taxon>Spermatophyta</taxon>
        <taxon>Magnoliopsida</taxon>
        <taxon>Ranunculales</taxon>
        <taxon>Menispermaceae</taxon>
        <taxon>Menispermoideae</taxon>
        <taxon>Cissampelideae</taxon>
        <taxon>Stephania</taxon>
    </lineage>
</organism>